<organism evidence="1 2">
    <name type="scientific">Pseudonocardia alni</name>
    <name type="common">Amycolata alni</name>
    <dbReference type="NCBI Taxonomy" id="33907"/>
    <lineage>
        <taxon>Bacteria</taxon>
        <taxon>Bacillati</taxon>
        <taxon>Actinomycetota</taxon>
        <taxon>Actinomycetes</taxon>
        <taxon>Pseudonocardiales</taxon>
        <taxon>Pseudonocardiaceae</taxon>
        <taxon>Pseudonocardia</taxon>
    </lineage>
</organism>
<reference evidence="1 2" key="1">
    <citation type="submission" date="2017-11" db="EMBL/GenBank/DDBJ databases">
        <title>Sequencing the genomes of 1000 actinobacteria strains.</title>
        <authorList>
            <person name="Klenk H.-P."/>
        </authorList>
    </citation>
    <scope>NUCLEOTIDE SEQUENCE [LARGE SCALE GENOMIC DNA]</scope>
    <source>
        <strain evidence="1 2">DSM 44104</strain>
    </source>
</reference>
<sequence>MTSVRATVGAVLAAIHPGDRLVTLVVTRIVAIGS</sequence>
<comment type="caution">
    <text evidence="1">The sequence shown here is derived from an EMBL/GenBank/DDBJ whole genome shotgun (WGS) entry which is preliminary data.</text>
</comment>
<evidence type="ECO:0000313" key="1">
    <source>
        <dbReference type="EMBL" id="PKB32458.1"/>
    </source>
</evidence>
<dbReference type="AlphaFoldDB" id="A0AA44US37"/>
<dbReference type="EMBL" id="PHUJ01000003">
    <property type="protein sequence ID" value="PKB32458.1"/>
    <property type="molecule type" value="Genomic_DNA"/>
</dbReference>
<accession>A0AA44US37</accession>
<protein>
    <submittedName>
        <fullName evidence="1">Uncharacterized protein</fullName>
    </submittedName>
</protein>
<name>A0AA44US37_PSEA5</name>
<evidence type="ECO:0000313" key="2">
    <source>
        <dbReference type="Proteomes" id="UP000232453"/>
    </source>
</evidence>
<gene>
    <name evidence="1" type="ORF">ATL51_4189</name>
</gene>
<dbReference type="Proteomes" id="UP000232453">
    <property type="component" value="Unassembled WGS sequence"/>
</dbReference>
<proteinExistence type="predicted"/>